<evidence type="ECO:0000259" key="2">
    <source>
        <dbReference type="Pfam" id="PF02657"/>
    </source>
</evidence>
<dbReference type="InterPro" id="IPR003808">
    <property type="entry name" value="Fe-S_metab-assoc_dom"/>
</dbReference>
<name>A0ABT2TKI6_9FIRM</name>
<dbReference type="SUPFAM" id="SSF82649">
    <property type="entry name" value="SufE/NifU"/>
    <property type="match status" value="1"/>
</dbReference>
<protein>
    <submittedName>
        <fullName evidence="3">SufE family protein</fullName>
    </submittedName>
</protein>
<comment type="caution">
    <text evidence="3">The sequence shown here is derived from an EMBL/GenBank/DDBJ whole genome shotgun (WGS) entry which is preliminary data.</text>
</comment>
<comment type="similarity">
    <text evidence="1">Belongs to the SufE family.</text>
</comment>
<gene>
    <name evidence="3" type="ORF">OCV88_09720</name>
</gene>
<organism evidence="3 4">
    <name type="scientific">Brotonthovivens ammoniilytica</name>
    <dbReference type="NCBI Taxonomy" id="2981725"/>
    <lineage>
        <taxon>Bacteria</taxon>
        <taxon>Bacillati</taxon>
        <taxon>Bacillota</taxon>
        <taxon>Clostridia</taxon>
        <taxon>Lachnospirales</taxon>
        <taxon>Lachnospiraceae</taxon>
        <taxon>Brotonthovivens</taxon>
    </lineage>
</organism>
<dbReference type="RefSeq" id="WP_262591122.1">
    <property type="nucleotide sequence ID" value="NZ_JAOQJQ010000003.1"/>
</dbReference>
<evidence type="ECO:0000313" key="4">
    <source>
        <dbReference type="Proteomes" id="UP001652442"/>
    </source>
</evidence>
<proteinExistence type="inferred from homology"/>
<dbReference type="EMBL" id="JAOQJQ010000003">
    <property type="protein sequence ID" value="MCU6762612.1"/>
    <property type="molecule type" value="Genomic_DNA"/>
</dbReference>
<dbReference type="PANTHER" id="PTHR43597">
    <property type="entry name" value="SULFUR ACCEPTOR PROTEIN CSDE"/>
    <property type="match status" value="1"/>
</dbReference>
<evidence type="ECO:0000313" key="3">
    <source>
        <dbReference type="EMBL" id="MCU6762612.1"/>
    </source>
</evidence>
<accession>A0ABT2TKI6</accession>
<dbReference type="Gene3D" id="3.90.1010.10">
    <property type="match status" value="1"/>
</dbReference>
<dbReference type="PANTHER" id="PTHR43597:SF5">
    <property type="entry name" value="SUFE-LIKE PROTEIN 2, CHLOROPLASTIC"/>
    <property type="match status" value="1"/>
</dbReference>
<evidence type="ECO:0000256" key="1">
    <source>
        <dbReference type="ARBA" id="ARBA00010282"/>
    </source>
</evidence>
<keyword evidence="4" id="KW-1185">Reference proteome</keyword>
<dbReference type="Proteomes" id="UP001652442">
    <property type="component" value="Unassembled WGS sequence"/>
</dbReference>
<feature type="domain" description="Fe-S metabolism associated" evidence="2">
    <location>
        <begin position="11"/>
        <end position="127"/>
    </location>
</feature>
<sequence>MAEVEDDIKNDIAELKEEISQYTFLVECGADLPEYPDRYRKNKYLIPECQVRTWVYAEWKNSRLYIRADSESLPVRGALSFLLEIYQDRSVQEIAEYSCTLLQFEPFTKHYTKEQLDGLKKVLGQFKSFRAENQGSSR</sequence>
<dbReference type="Pfam" id="PF02657">
    <property type="entry name" value="SufE"/>
    <property type="match status" value="1"/>
</dbReference>
<reference evidence="3 4" key="1">
    <citation type="journal article" date="2021" name="ISME Commun">
        <title>Automated analysis of genomic sequences facilitates high-throughput and comprehensive description of bacteria.</title>
        <authorList>
            <person name="Hitch T.C.A."/>
        </authorList>
    </citation>
    <scope>NUCLEOTIDE SEQUENCE [LARGE SCALE GENOMIC DNA]</scope>
    <source>
        <strain evidence="3 4">Sanger_109</strain>
    </source>
</reference>